<evidence type="ECO:0000256" key="3">
    <source>
        <dbReference type="SAM" id="SignalP"/>
    </source>
</evidence>
<dbReference type="PANTHER" id="PTHR47886">
    <property type="entry name" value="CYSTATIN-11"/>
    <property type="match status" value="1"/>
</dbReference>
<dbReference type="Gene3D" id="3.10.450.10">
    <property type="match status" value="1"/>
</dbReference>
<dbReference type="GO" id="GO:0005737">
    <property type="term" value="C:cytoplasm"/>
    <property type="evidence" value="ECO:0007669"/>
    <property type="project" value="TreeGrafter"/>
</dbReference>
<name>A0A8B7B2P2_ORYAF</name>
<reference evidence="6" key="1">
    <citation type="submission" date="2025-08" db="UniProtKB">
        <authorList>
            <consortium name="RefSeq"/>
        </authorList>
    </citation>
    <scope>IDENTIFICATION</scope>
</reference>
<evidence type="ECO:0000256" key="2">
    <source>
        <dbReference type="ARBA" id="ARBA00023157"/>
    </source>
</evidence>
<feature type="chain" id="PRO_5034017090" evidence="3">
    <location>
        <begin position="25"/>
        <end position="137"/>
    </location>
</feature>
<protein>
    <submittedName>
        <fullName evidence="6">Cystatin-11</fullName>
    </submittedName>
</protein>
<keyword evidence="2" id="KW-1015">Disulfide bond</keyword>
<dbReference type="CTD" id="140880"/>
<dbReference type="InterPro" id="IPR046350">
    <property type="entry name" value="Cystatin_sf"/>
</dbReference>
<dbReference type="InterPro" id="IPR000010">
    <property type="entry name" value="Cystatin_dom"/>
</dbReference>
<dbReference type="Proteomes" id="UP000694850">
    <property type="component" value="Unplaced"/>
</dbReference>
<dbReference type="OrthoDB" id="1908104at2759"/>
<dbReference type="GO" id="GO:0005634">
    <property type="term" value="C:nucleus"/>
    <property type="evidence" value="ECO:0007669"/>
    <property type="project" value="TreeGrafter"/>
</dbReference>
<feature type="domain" description="Cystatin" evidence="4">
    <location>
        <begin position="28"/>
        <end position="135"/>
    </location>
</feature>
<dbReference type="FunFam" id="3.10.450.10:FF:000004">
    <property type="entry name" value="Cystatin C"/>
    <property type="match status" value="1"/>
</dbReference>
<dbReference type="GO" id="GO:0050829">
    <property type="term" value="P:defense response to Gram-negative bacterium"/>
    <property type="evidence" value="ECO:0007669"/>
    <property type="project" value="InterPro"/>
</dbReference>
<dbReference type="CDD" id="cd00042">
    <property type="entry name" value="CY"/>
    <property type="match status" value="1"/>
</dbReference>
<dbReference type="Pfam" id="PF00031">
    <property type="entry name" value="Cystatin"/>
    <property type="match status" value="1"/>
</dbReference>
<evidence type="ECO:0000256" key="1">
    <source>
        <dbReference type="ARBA" id="ARBA00009403"/>
    </source>
</evidence>
<evidence type="ECO:0000313" key="5">
    <source>
        <dbReference type="Proteomes" id="UP000694850"/>
    </source>
</evidence>
<dbReference type="InterPro" id="IPR042930">
    <property type="entry name" value="CST11"/>
</dbReference>
<organism evidence="5 6">
    <name type="scientific">Orycteropus afer afer</name>
    <dbReference type="NCBI Taxonomy" id="1230840"/>
    <lineage>
        <taxon>Eukaryota</taxon>
        <taxon>Metazoa</taxon>
        <taxon>Chordata</taxon>
        <taxon>Craniata</taxon>
        <taxon>Vertebrata</taxon>
        <taxon>Euteleostomi</taxon>
        <taxon>Mammalia</taxon>
        <taxon>Eutheria</taxon>
        <taxon>Afrotheria</taxon>
        <taxon>Tubulidentata</taxon>
        <taxon>Orycteropodidae</taxon>
        <taxon>Orycteropus</taxon>
    </lineage>
</organism>
<dbReference type="PANTHER" id="PTHR47886:SF1">
    <property type="entry name" value="CYSTATIN-11"/>
    <property type="match status" value="1"/>
</dbReference>
<dbReference type="AlphaFoldDB" id="A0A8B7B2P2"/>
<sequence>MAGGRNALQLLLATLVALISLTNQARKKTFMTVQEVSVTEPYVEDTMQFLISKYNQESEDLYNFRVIRVLSIQKRITDHMEYHINVEMRRTTCQKSETMNCGFQDGELYKQIKCSFSVFVIPWFEKYKILSKNCTSA</sequence>
<feature type="signal peptide" evidence="3">
    <location>
        <begin position="1"/>
        <end position="24"/>
    </location>
</feature>
<dbReference type="GO" id="GO:0061827">
    <property type="term" value="C:sperm head"/>
    <property type="evidence" value="ECO:0007669"/>
    <property type="project" value="TreeGrafter"/>
</dbReference>
<dbReference type="GO" id="GO:0004869">
    <property type="term" value="F:cysteine-type endopeptidase inhibitor activity"/>
    <property type="evidence" value="ECO:0007669"/>
    <property type="project" value="InterPro"/>
</dbReference>
<comment type="similarity">
    <text evidence="1">Belongs to the cystatin family.</text>
</comment>
<dbReference type="GeneID" id="103210338"/>
<evidence type="ECO:0000259" key="4">
    <source>
        <dbReference type="SMART" id="SM00043"/>
    </source>
</evidence>
<keyword evidence="5" id="KW-1185">Reference proteome</keyword>
<keyword evidence="3" id="KW-0732">Signal</keyword>
<dbReference type="SUPFAM" id="SSF54403">
    <property type="entry name" value="Cystatin/monellin"/>
    <property type="match status" value="1"/>
</dbReference>
<dbReference type="GO" id="GO:0036126">
    <property type="term" value="C:sperm flagellum"/>
    <property type="evidence" value="ECO:0007669"/>
    <property type="project" value="TreeGrafter"/>
</dbReference>
<dbReference type="RefSeq" id="XP_007954450.1">
    <property type="nucleotide sequence ID" value="XM_007956259.1"/>
</dbReference>
<accession>A0A8B7B2P2</accession>
<evidence type="ECO:0000313" key="6">
    <source>
        <dbReference type="RefSeq" id="XP_007954450.1"/>
    </source>
</evidence>
<gene>
    <name evidence="6" type="primary">CST11</name>
</gene>
<proteinExistence type="inferred from homology"/>
<dbReference type="SMART" id="SM00043">
    <property type="entry name" value="CY"/>
    <property type="match status" value="1"/>
</dbReference>